<feature type="region of interest" description="Disordered" evidence="1">
    <location>
        <begin position="1"/>
        <end position="30"/>
    </location>
</feature>
<evidence type="ECO:0000313" key="3">
    <source>
        <dbReference type="Proteomes" id="UP001610411"/>
    </source>
</evidence>
<gene>
    <name evidence="2" type="ORF">WCI35_012451</name>
</gene>
<comment type="caution">
    <text evidence="2">The sequence shown here is derived from an EMBL/GenBank/DDBJ whole genome shotgun (WGS) entry which is preliminary data.</text>
</comment>
<dbReference type="Proteomes" id="UP001610411">
    <property type="component" value="Unassembled WGS sequence"/>
</dbReference>
<organism evidence="2 3">
    <name type="scientific">Daubentonia madagascariensis</name>
    <name type="common">Aye-aye</name>
    <name type="synonym">Sciurus madagascariensis</name>
    <dbReference type="NCBI Taxonomy" id="31869"/>
    <lineage>
        <taxon>Eukaryota</taxon>
        <taxon>Metazoa</taxon>
        <taxon>Chordata</taxon>
        <taxon>Craniata</taxon>
        <taxon>Vertebrata</taxon>
        <taxon>Euteleostomi</taxon>
        <taxon>Mammalia</taxon>
        <taxon>Eutheria</taxon>
        <taxon>Euarchontoglires</taxon>
        <taxon>Primates</taxon>
        <taxon>Strepsirrhini</taxon>
        <taxon>Chiromyiformes</taxon>
        <taxon>Daubentoniidae</taxon>
        <taxon>Daubentonia</taxon>
    </lineage>
</organism>
<name>A0ABD2EL37_DAUMA</name>
<evidence type="ECO:0000313" key="2">
    <source>
        <dbReference type="EMBL" id="KAL2779248.1"/>
    </source>
</evidence>
<dbReference type="AlphaFoldDB" id="A0ABD2EL37"/>
<accession>A0ABD2EL37</accession>
<feature type="non-terminal residue" evidence="2">
    <location>
        <position position="38"/>
    </location>
</feature>
<dbReference type="EMBL" id="JBFSEQ010000004">
    <property type="protein sequence ID" value="KAL2779248.1"/>
    <property type="molecule type" value="Genomic_DNA"/>
</dbReference>
<reference evidence="2 3" key="1">
    <citation type="journal article" date="2024" name="G3 (Bethesda)">
        <title>A hybrid genome assembly of the endangered aye-aye (Daubentonia madagascariensis).</title>
        <authorList>
            <person name="Versoza C.J."/>
            <person name="Pfeifer S.P."/>
        </authorList>
    </citation>
    <scope>NUCLEOTIDE SEQUENCE [LARGE SCALE GENOMIC DNA]</scope>
    <source>
        <strain evidence="2">6821</strain>
    </source>
</reference>
<evidence type="ECO:0000256" key="1">
    <source>
        <dbReference type="SAM" id="MobiDB-lite"/>
    </source>
</evidence>
<proteinExistence type="predicted"/>
<protein>
    <submittedName>
        <fullName evidence="2">Immunity-related GTPase family M protein isoform 1</fullName>
    </submittedName>
</protein>
<sequence>MACHKTYHESAIEDPTRPRNTPPRRKPGLNLLEIIQQL</sequence>
<keyword evidence="3" id="KW-1185">Reference proteome</keyword>
<feature type="compositionally biased region" description="Basic and acidic residues" evidence="1">
    <location>
        <begin position="1"/>
        <end position="17"/>
    </location>
</feature>